<proteinExistence type="predicted"/>
<dbReference type="Proteomes" id="UP000321124">
    <property type="component" value="Chromosome"/>
</dbReference>
<evidence type="ECO:0000313" key="1">
    <source>
        <dbReference type="EMBL" id="QDZ90675.1"/>
    </source>
</evidence>
<protein>
    <submittedName>
        <fullName evidence="1">DUF2986 domain-containing protein</fullName>
    </submittedName>
</protein>
<dbReference type="KEGG" id="sdeo:D0436_09445"/>
<sequence length="77" mass="8407">MNKKQKIVKKMAKREKAKQNKIEKPKVGAKPRYISKAERARLEAETPEAVALETLSPEAAEDIAGIEASSAEDKAAS</sequence>
<name>A0A5B8QWD5_9GAMM</name>
<reference evidence="1 2" key="1">
    <citation type="journal article" date="2019" name="Ecotoxicol. Environ. Saf.">
        <title>Microbial characterization of heavy metal resistant bacterial strains isolated from an electroplating wastewater treatment plant.</title>
        <authorList>
            <person name="Cai X."/>
            <person name="Zheng X."/>
            <person name="Zhang D."/>
            <person name="Iqbal W."/>
            <person name="Liu C."/>
            <person name="Yang B."/>
            <person name="Zhao X."/>
            <person name="Lu X."/>
            <person name="Mao Y."/>
        </authorList>
    </citation>
    <scope>NUCLEOTIDE SEQUENCE [LARGE SCALE GENOMIC DNA]</scope>
    <source>
        <strain evidence="1 2">Ni1-3</strain>
    </source>
</reference>
<dbReference type="AlphaFoldDB" id="A0A5B8QWD5"/>
<accession>A0A5B8QWD5</accession>
<evidence type="ECO:0000313" key="2">
    <source>
        <dbReference type="Proteomes" id="UP000321124"/>
    </source>
</evidence>
<gene>
    <name evidence="1" type="ORF">D0436_09445</name>
</gene>
<dbReference type="InterPro" id="IPR021677">
    <property type="entry name" value="DUF2986"/>
</dbReference>
<organism evidence="1 2">
    <name type="scientific">Shewanella decolorationis</name>
    <dbReference type="NCBI Taxonomy" id="256839"/>
    <lineage>
        <taxon>Bacteria</taxon>
        <taxon>Pseudomonadati</taxon>
        <taxon>Pseudomonadota</taxon>
        <taxon>Gammaproteobacteria</taxon>
        <taxon>Alteromonadales</taxon>
        <taxon>Shewanellaceae</taxon>
        <taxon>Shewanella</taxon>
    </lineage>
</organism>
<dbReference type="EMBL" id="CP031775">
    <property type="protein sequence ID" value="QDZ90675.1"/>
    <property type="molecule type" value="Genomic_DNA"/>
</dbReference>
<dbReference type="RefSeq" id="WP_208662426.1">
    <property type="nucleotide sequence ID" value="NZ_CP031775.2"/>
</dbReference>
<dbReference type="Pfam" id="PF11661">
    <property type="entry name" value="DUF2986"/>
    <property type="match status" value="1"/>
</dbReference>